<reference evidence="1 2" key="1">
    <citation type="submission" date="2019-06" db="EMBL/GenBank/DDBJ databases">
        <title>Sequencing the genomes of 1000 actinobacteria strains.</title>
        <authorList>
            <person name="Klenk H.-P."/>
        </authorList>
    </citation>
    <scope>NUCLEOTIDE SEQUENCE [LARGE SCALE GENOMIC DNA]</scope>
    <source>
        <strain evidence="1 2">DSM 10596</strain>
    </source>
</reference>
<dbReference type="AlphaFoldDB" id="A0A542SQQ3"/>
<dbReference type="OrthoDB" id="5073838at2"/>
<dbReference type="Gene3D" id="2.60.40.10">
    <property type="entry name" value="Immunoglobulins"/>
    <property type="match status" value="1"/>
</dbReference>
<gene>
    <name evidence="1" type="ORF">FB389_1206</name>
</gene>
<dbReference type="RefSeq" id="WP_142111847.1">
    <property type="nucleotide sequence ID" value="NZ_BAAATB010000002.1"/>
</dbReference>
<evidence type="ECO:0000313" key="1">
    <source>
        <dbReference type="EMBL" id="TQK76527.1"/>
    </source>
</evidence>
<proteinExistence type="predicted"/>
<dbReference type="GO" id="GO:0005975">
    <property type="term" value="P:carbohydrate metabolic process"/>
    <property type="evidence" value="ECO:0007669"/>
    <property type="project" value="UniProtKB-ARBA"/>
</dbReference>
<name>A0A542SQQ3_9MICO</name>
<dbReference type="InterPro" id="IPR013783">
    <property type="entry name" value="Ig-like_fold"/>
</dbReference>
<accession>A0A542SQQ3</accession>
<dbReference type="EMBL" id="VFNV01000001">
    <property type="protein sequence ID" value="TQK76527.1"/>
    <property type="molecule type" value="Genomic_DNA"/>
</dbReference>
<keyword evidence="2" id="KW-1185">Reference proteome</keyword>
<evidence type="ECO:0008006" key="3">
    <source>
        <dbReference type="Google" id="ProtNLM"/>
    </source>
</evidence>
<evidence type="ECO:0000313" key="2">
    <source>
        <dbReference type="Proteomes" id="UP000316181"/>
    </source>
</evidence>
<organism evidence="1 2">
    <name type="scientific">Rarobacter incanus</name>
    <dbReference type="NCBI Taxonomy" id="153494"/>
    <lineage>
        <taxon>Bacteria</taxon>
        <taxon>Bacillati</taxon>
        <taxon>Actinomycetota</taxon>
        <taxon>Actinomycetes</taxon>
        <taxon>Micrococcales</taxon>
        <taxon>Rarobacteraceae</taxon>
        <taxon>Rarobacter</taxon>
    </lineage>
</organism>
<sequence length="180" mass="18179">MNANDKTNDRERRRKRRAIAKFGLAGVALLGIGAAMTSAAWTDDAWFTGNAEAATVELQGSLQTGSGFIDADTSGGAVAIPTTAFKDINQGANKSVTLYLKNTGSVPVTLSGGASDPTLSGAIFAGADPADVTVSAPASATLAAGAETSFTVTLTTDANWPDTYQGTAGTITLHFTGTSS</sequence>
<dbReference type="Proteomes" id="UP000316181">
    <property type="component" value="Unassembled WGS sequence"/>
</dbReference>
<protein>
    <recommendedName>
        <fullName evidence="3">Ribosomally synthesized peptide with SipW-like signal peptide</fullName>
    </recommendedName>
</protein>
<comment type="caution">
    <text evidence="1">The sequence shown here is derived from an EMBL/GenBank/DDBJ whole genome shotgun (WGS) entry which is preliminary data.</text>
</comment>